<evidence type="ECO:0000313" key="1">
    <source>
        <dbReference type="EMBL" id="RRT42834.1"/>
    </source>
</evidence>
<name>A0A426XTN1_ENSVE</name>
<protein>
    <submittedName>
        <fullName evidence="1">Uncharacterized protein</fullName>
    </submittedName>
</protein>
<dbReference type="AlphaFoldDB" id="A0A426XTN1"/>
<reference evidence="1 2" key="1">
    <citation type="journal article" date="2014" name="Agronomy (Basel)">
        <title>A Draft Genome Sequence for Ensete ventricosum, the Drought-Tolerant Tree Against Hunger.</title>
        <authorList>
            <person name="Harrison J."/>
            <person name="Moore K.A."/>
            <person name="Paszkiewicz K."/>
            <person name="Jones T."/>
            <person name="Grant M."/>
            <person name="Ambacheew D."/>
            <person name="Muzemil S."/>
            <person name="Studholme D.J."/>
        </authorList>
    </citation>
    <scope>NUCLEOTIDE SEQUENCE [LARGE SCALE GENOMIC DNA]</scope>
</reference>
<proteinExistence type="predicted"/>
<sequence length="100" mass="11534">MGGNNSNRWYYLVASGPCTGLRLVTVDFDRHWSILGGISRGRKKKREKKKREKKRENLEIRCCSPDPDHCSRASPRFAGRIFDDRGKKKTTFLLLARASH</sequence>
<dbReference type="EMBL" id="AMZH03017557">
    <property type="protein sequence ID" value="RRT42834.1"/>
    <property type="molecule type" value="Genomic_DNA"/>
</dbReference>
<organism evidence="1 2">
    <name type="scientific">Ensete ventricosum</name>
    <name type="common">Abyssinian banana</name>
    <name type="synonym">Musa ensete</name>
    <dbReference type="NCBI Taxonomy" id="4639"/>
    <lineage>
        <taxon>Eukaryota</taxon>
        <taxon>Viridiplantae</taxon>
        <taxon>Streptophyta</taxon>
        <taxon>Embryophyta</taxon>
        <taxon>Tracheophyta</taxon>
        <taxon>Spermatophyta</taxon>
        <taxon>Magnoliopsida</taxon>
        <taxon>Liliopsida</taxon>
        <taxon>Zingiberales</taxon>
        <taxon>Musaceae</taxon>
        <taxon>Ensete</taxon>
    </lineage>
</organism>
<evidence type="ECO:0000313" key="2">
    <source>
        <dbReference type="Proteomes" id="UP000287651"/>
    </source>
</evidence>
<dbReference type="Proteomes" id="UP000287651">
    <property type="component" value="Unassembled WGS sequence"/>
</dbReference>
<comment type="caution">
    <text evidence="1">The sequence shown here is derived from an EMBL/GenBank/DDBJ whole genome shotgun (WGS) entry which is preliminary data.</text>
</comment>
<accession>A0A426XTN1</accession>
<gene>
    <name evidence="1" type="ORF">B296_00032278</name>
</gene>